<keyword evidence="1" id="KW-0863">Zinc-finger</keyword>
<evidence type="ECO:0000256" key="1">
    <source>
        <dbReference type="RuleBase" id="RU367018"/>
    </source>
</evidence>
<dbReference type="OMA" id="CGASHNT"/>
<dbReference type="Gramene" id="TKV94461">
    <property type="protein sequence ID" value="TKV94461"/>
    <property type="gene ID" value="SEVIR_9G296700v2"/>
</dbReference>
<protein>
    <recommendedName>
        <fullName evidence="1">Protein FAR1-RELATED SEQUENCE</fullName>
    </recommendedName>
</protein>
<comment type="subcellular location">
    <subcellularLocation>
        <location evidence="1">Nucleus</location>
    </subcellularLocation>
</comment>
<dbReference type="PANTHER" id="PTHR31669:SF217">
    <property type="entry name" value="PROTEIN FAR1-RELATED SEQUENCE"/>
    <property type="match status" value="1"/>
</dbReference>
<gene>
    <name evidence="2" type="ORF">SEVIR_9G296700v2</name>
</gene>
<keyword evidence="1" id="KW-0862">Zinc</keyword>
<name>A0A4U6T0K5_SETVI</name>
<comment type="function">
    <text evidence="1">Putative transcription activator involved in regulating light control of development.</text>
</comment>
<sequence length="504" mass="58785">MSMRCECKAFVKIKWNRKKDYWFFERIRLEHNHPLHSSLTVTQFLRIQKDNDPIVMGIVDQMHRCGASHNTTVNVLAEFYGGRQNFTFTEMDLRNMKAATAREERENDTPKLLEFFKEMKAQNEYFYYEMQEEQANTFEWLYGAFQNYLFGSSDPRWILTSVQKTQHRLCRWHMLKKYKVELKKLYKIQDGLKIKLLTVINHPLTPTEFEPAWNELGLWESRKLWVAAYLKPLYCGRMTSTQRSESVSKMIRGSGFIVHMRCMSKFARRMLDFIQHTNHTAGGETHWSQAGNLRLTLQPFNGHLSRVETYIYSTAFRIDPHPNEVDVYLVTHTDQSWQYAWFQHSFRVEADVRSEYIMKRYTRGARTVVMWDRHGIVNSGPRCESDQYKTKKLVEIVMVAVRACRKTNPGFEKGYEQLTALVEWGETIARVQILECAPREARTKGRKYGGKQVVNDHASSSKAPGQQTCGYCGSLGHYSTGCDVNLDNANKKRGASGSLWGKMG</sequence>
<dbReference type="AlphaFoldDB" id="A0A4U6T0K5"/>
<keyword evidence="3" id="KW-1185">Reference proteome</keyword>
<keyword evidence="1" id="KW-0539">Nucleus</keyword>
<reference evidence="2" key="1">
    <citation type="submission" date="2019-03" db="EMBL/GenBank/DDBJ databases">
        <title>WGS assembly of Setaria viridis.</title>
        <authorList>
            <person name="Huang P."/>
            <person name="Jenkins J."/>
            <person name="Grimwood J."/>
            <person name="Barry K."/>
            <person name="Healey A."/>
            <person name="Mamidi S."/>
            <person name="Sreedasyam A."/>
            <person name="Shu S."/>
            <person name="Feldman M."/>
            <person name="Wu J."/>
            <person name="Yu Y."/>
            <person name="Chen C."/>
            <person name="Johnson J."/>
            <person name="Rokhsar D."/>
            <person name="Baxter I."/>
            <person name="Schmutz J."/>
            <person name="Brutnell T."/>
            <person name="Kellogg E."/>
        </authorList>
    </citation>
    <scope>NUCLEOTIDE SEQUENCE [LARGE SCALE GENOMIC DNA]</scope>
</reference>
<evidence type="ECO:0000313" key="2">
    <source>
        <dbReference type="EMBL" id="TKV94461.1"/>
    </source>
</evidence>
<comment type="similarity">
    <text evidence="1">Belongs to the FHY3/FAR1 family.</text>
</comment>
<dbReference type="GO" id="GO:0006355">
    <property type="term" value="P:regulation of DNA-templated transcription"/>
    <property type="evidence" value="ECO:0007669"/>
    <property type="project" value="UniProtKB-UniRule"/>
</dbReference>
<dbReference type="GO" id="GO:0008270">
    <property type="term" value="F:zinc ion binding"/>
    <property type="evidence" value="ECO:0007669"/>
    <property type="project" value="UniProtKB-UniRule"/>
</dbReference>
<proteinExistence type="inferred from homology"/>
<keyword evidence="1" id="KW-0479">Metal-binding</keyword>
<dbReference type="PANTHER" id="PTHR31669">
    <property type="entry name" value="PROTEIN FAR1-RELATED SEQUENCE 10-RELATED"/>
    <property type="match status" value="1"/>
</dbReference>
<dbReference type="EMBL" id="CM016560">
    <property type="protein sequence ID" value="TKV94461.1"/>
    <property type="molecule type" value="Genomic_DNA"/>
</dbReference>
<organism evidence="2 3">
    <name type="scientific">Setaria viridis</name>
    <name type="common">Green bristlegrass</name>
    <name type="synonym">Setaria italica subsp. viridis</name>
    <dbReference type="NCBI Taxonomy" id="4556"/>
    <lineage>
        <taxon>Eukaryota</taxon>
        <taxon>Viridiplantae</taxon>
        <taxon>Streptophyta</taxon>
        <taxon>Embryophyta</taxon>
        <taxon>Tracheophyta</taxon>
        <taxon>Spermatophyta</taxon>
        <taxon>Magnoliopsida</taxon>
        <taxon>Liliopsida</taxon>
        <taxon>Poales</taxon>
        <taxon>Poaceae</taxon>
        <taxon>PACMAD clade</taxon>
        <taxon>Panicoideae</taxon>
        <taxon>Panicodae</taxon>
        <taxon>Paniceae</taxon>
        <taxon>Cenchrinae</taxon>
        <taxon>Setaria</taxon>
    </lineage>
</organism>
<accession>A0A4U6T0K5</accession>
<evidence type="ECO:0000313" key="3">
    <source>
        <dbReference type="Proteomes" id="UP000298652"/>
    </source>
</evidence>
<dbReference type="Proteomes" id="UP000298652">
    <property type="component" value="Chromosome 9"/>
</dbReference>
<dbReference type="InterPro" id="IPR031052">
    <property type="entry name" value="FHY3/FAR1"/>
</dbReference>
<dbReference type="GO" id="GO:0005634">
    <property type="term" value="C:nucleus"/>
    <property type="evidence" value="ECO:0007669"/>
    <property type="project" value="UniProtKB-SubCell"/>
</dbReference>